<evidence type="ECO:0000256" key="6">
    <source>
        <dbReference type="ARBA" id="ARBA00023004"/>
    </source>
</evidence>
<dbReference type="STRING" id="1296121.A0A1A6AEE0"/>
<organism evidence="9">
    <name type="scientific">Kwoniella dejecticola CBS 10117</name>
    <dbReference type="NCBI Taxonomy" id="1296121"/>
    <lineage>
        <taxon>Eukaryota</taxon>
        <taxon>Fungi</taxon>
        <taxon>Dikarya</taxon>
        <taxon>Basidiomycota</taxon>
        <taxon>Agaricomycotina</taxon>
        <taxon>Tremellomycetes</taxon>
        <taxon>Tremellales</taxon>
        <taxon>Cryptococcaceae</taxon>
        <taxon>Kwoniella</taxon>
    </lineage>
</organism>
<keyword evidence="5" id="KW-0560">Oxidoreductase</keyword>
<name>A0A1A6AEE0_9TREE</name>
<dbReference type="GO" id="GO:0005739">
    <property type="term" value="C:mitochondrion"/>
    <property type="evidence" value="ECO:0007669"/>
    <property type="project" value="TreeGrafter"/>
</dbReference>
<dbReference type="RefSeq" id="XP_018266272.1">
    <property type="nucleotide sequence ID" value="XM_018403618.1"/>
</dbReference>
<evidence type="ECO:0000256" key="1">
    <source>
        <dbReference type="ARBA" id="ARBA00001954"/>
    </source>
</evidence>
<evidence type="ECO:0000256" key="7">
    <source>
        <dbReference type="SAM" id="MobiDB-lite"/>
    </source>
</evidence>
<evidence type="ECO:0000256" key="4">
    <source>
        <dbReference type="ARBA" id="ARBA00022964"/>
    </source>
</evidence>
<reference evidence="9" key="1">
    <citation type="submission" date="2013-07" db="EMBL/GenBank/DDBJ databases">
        <title>The Genome Sequence of Cryptococcus dejecticola CBS10117.</title>
        <authorList>
            <consortium name="The Broad Institute Genome Sequencing Platform"/>
            <person name="Cuomo C."/>
            <person name="Litvintseva A."/>
            <person name="Chen Y."/>
            <person name="Heitman J."/>
            <person name="Sun S."/>
            <person name="Springer D."/>
            <person name="Dromer F."/>
            <person name="Young S.K."/>
            <person name="Zeng Q."/>
            <person name="Gargeya S."/>
            <person name="Fitzgerald M."/>
            <person name="Abouelleil A."/>
            <person name="Alvarado L."/>
            <person name="Berlin A.M."/>
            <person name="Chapman S.B."/>
            <person name="Dewar J."/>
            <person name="Goldberg J."/>
            <person name="Griggs A."/>
            <person name="Gujja S."/>
            <person name="Hansen M."/>
            <person name="Howarth C."/>
            <person name="Imamovic A."/>
            <person name="Larimer J."/>
            <person name="McCowan C."/>
            <person name="Murphy C."/>
            <person name="Pearson M."/>
            <person name="Priest M."/>
            <person name="Roberts A."/>
            <person name="Saif S."/>
            <person name="Shea T."/>
            <person name="Sykes S."/>
            <person name="Wortman J."/>
            <person name="Nusbaum C."/>
            <person name="Birren B."/>
        </authorList>
    </citation>
    <scope>NUCLEOTIDE SEQUENCE [LARGE SCALE GENOMIC DNA]</scope>
    <source>
        <strain evidence="9">CBS 10117</strain>
    </source>
</reference>
<dbReference type="VEuPathDB" id="FungiDB:I303_00247"/>
<feature type="region of interest" description="Disordered" evidence="7">
    <location>
        <begin position="1"/>
        <end position="54"/>
    </location>
</feature>
<dbReference type="Pfam" id="PF02668">
    <property type="entry name" value="TauD"/>
    <property type="match status" value="1"/>
</dbReference>
<dbReference type="GO" id="GO:0051213">
    <property type="term" value="F:dioxygenase activity"/>
    <property type="evidence" value="ECO:0007669"/>
    <property type="project" value="UniProtKB-KW"/>
</dbReference>
<feature type="region of interest" description="Disordered" evidence="7">
    <location>
        <begin position="137"/>
        <end position="161"/>
    </location>
</feature>
<sequence>MATRPPVTILSAPNRLRPSVCGYGRNAQRRWQSTSESTPSSSSSSSSRPSYSRANLASLASEGDLLTGGIAKPKLKRSSQTHHAGQAASGSARPLAFPPPKLKSNPYAPSYSVSEEELDEPLELATAAAGLSETLRHRAHETSSSRQLQTSQQHESTAYIQPIHANPVIRVDKRSDRQEDGTVIELSPYENVKLYDGYIVCKTFSTENAVITWGRLRDSCTCKICRDSSTSQRTFTTGQAMAEAYSRAGPQIEGSDFISGNKGLKITWRNHEGEKPHVTFISKAKLRRMCKTTSSEEDHYPPQIFTRKLWDSTTIKANQSSRISYESLAIRYQRANPLVMLKLLEQLQTYGLVVIEGVPTSPTDDDNCFLRKVISSIGEIRNTFYGETWDVKSMPQSKNVAYTNLDLGLHMDLLYFSSPPRIQALHCLRNRVHGGSSYFVDSFKVASDLPHDLYATLKQTSIPYIYDNDNHFLRYNHKVITDDKEQLISSPHAAINWSPPFRDGRVPDTKTTANTRISSNTSTSNVDNPGGANASQAVDTEVDAAIRAKKELEGYLAISEFEKRLSDPKYKLEFLMKEGDLVIFDNRRILHARKSFHDKTPQEIKKEGIVVVPGEPTRWLKGCYLDGEVVWDKLAVLKKKADHDKASAQRWKDKLTMRRQVDYGEDVLGRISNKLLDA</sequence>
<feature type="compositionally biased region" description="Low complexity" evidence="7">
    <location>
        <begin position="33"/>
        <end position="53"/>
    </location>
</feature>
<keyword evidence="11" id="KW-1185">Reference proteome</keyword>
<comment type="cofactor">
    <cofactor evidence="1">
        <name>Fe(2+)</name>
        <dbReference type="ChEBI" id="CHEBI:29033"/>
    </cofactor>
</comment>
<feature type="compositionally biased region" description="Low complexity" evidence="7">
    <location>
        <begin position="511"/>
        <end position="525"/>
    </location>
</feature>
<dbReference type="KEGG" id="kdj:28963946"/>
<keyword evidence="3" id="KW-0479">Metal-binding</keyword>
<feature type="compositionally biased region" description="Low complexity" evidence="7">
    <location>
        <begin position="144"/>
        <end position="153"/>
    </location>
</feature>
<feature type="region of interest" description="Disordered" evidence="7">
    <location>
        <begin position="499"/>
        <end position="537"/>
    </location>
</feature>
<dbReference type="InterPro" id="IPR042098">
    <property type="entry name" value="TauD-like_sf"/>
</dbReference>
<feature type="region of interest" description="Disordered" evidence="7">
    <location>
        <begin position="74"/>
        <end position="114"/>
    </location>
</feature>
<dbReference type="EMBL" id="KI894027">
    <property type="protein sequence ID" value="OBR88430.1"/>
    <property type="molecule type" value="Genomic_DNA"/>
</dbReference>
<dbReference type="InterPro" id="IPR038492">
    <property type="entry name" value="GBBH-like_N_sf"/>
</dbReference>
<reference evidence="10" key="2">
    <citation type="submission" date="2013-07" db="EMBL/GenBank/DDBJ databases">
        <authorList>
            <consortium name="The Broad Institute Genome Sequencing Platform"/>
            <person name="Cuomo C."/>
            <person name="Litvintseva A."/>
            <person name="Chen Y."/>
            <person name="Heitman J."/>
            <person name="Sun S."/>
            <person name="Springer D."/>
            <person name="Dromer F."/>
            <person name="Young S.K."/>
            <person name="Zeng Q."/>
            <person name="Gargeya S."/>
            <person name="Fitzgerald M."/>
            <person name="Abouelleil A."/>
            <person name="Alvarado L."/>
            <person name="Berlin A.M."/>
            <person name="Chapman S.B."/>
            <person name="Dewar J."/>
            <person name="Goldberg J."/>
            <person name="Griggs A."/>
            <person name="Gujja S."/>
            <person name="Hansen M."/>
            <person name="Howarth C."/>
            <person name="Imamovic A."/>
            <person name="Larimer J."/>
            <person name="McCowan C."/>
            <person name="Murphy C."/>
            <person name="Pearson M."/>
            <person name="Priest M."/>
            <person name="Roberts A."/>
            <person name="Saif S."/>
            <person name="Shea T."/>
            <person name="Sykes S."/>
            <person name="Wortman J."/>
            <person name="Nusbaum C."/>
            <person name="Birren B."/>
        </authorList>
    </citation>
    <scope>NUCLEOTIDE SEQUENCE</scope>
    <source>
        <strain evidence="10">CBS 10117</strain>
    </source>
</reference>
<dbReference type="AlphaFoldDB" id="A0A1A6AEE0"/>
<dbReference type="PANTHER" id="PTHR10696">
    <property type="entry name" value="GAMMA-BUTYROBETAINE HYDROXYLASE-RELATED"/>
    <property type="match status" value="1"/>
</dbReference>
<evidence type="ECO:0000256" key="5">
    <source>
        <dbReference type="ARBA" id="ARBA00023002"/>
    </source>
</evidence>
<feature type="domain" description="TauD/TfdA-like" evidence="8">
    <location>
        <begin position="342"/>
        <end position="602"/>
    </location>
</feature>
<dbReference type="Gene3D" id="3.30.2020.30">
    <property type="match status" value="1"/>
</dbReference>
<dbReference type="OrthoDB" id="406634at2759"/>
<reference evidence="10" key="3">
    <citation type="submission" date="2024-02" db="EMBL/GenBank/DDBJ databases">
        <title>Comparative genomics of Cryptococcus and Kwoniella reveals pathogenesis evolution and contrasting modes of karyotype evolution via chromosome fusion or intercentromeric recombination.</title>
        <authorList>
            <person name="Coelho M.A."/>
            <person name="David-Palma M."/>
            <person name="Shea T."/>
            <person name="Bowers K."/>
            <person name="McGinley-Smith S."/>
            <person name="Mohammad A.W."/>
            <person name="Gnirke A."/>
            <person name="Yurkov A.M."/>
            <person name="Nowrousian M."/>
            <person name="Sun S."/>
            <person name="Cuomo C.A."/>
            <person name="Heitman J."/>
        </authorList>
    </citation>
    <scope>NUCLEOTIDE SEQUENCE</scope>
    <source>
        <strain evidence="10">CBS 10117</strain>
    </source>
</reference>
<keyword evidence="6" id="KW-0408">Iron</keyword>
<dbReference type="GO" id="GO:0045329">
    <property type="term" value="P:carnitine biosynthetic process"/>
    <property type="evidence" value="ECO:0007669"/>
    <property type="project" value="TreeGrafter"/>
</dbReference>
<dbReference type="EMBL" id="CP144530">
    <property type="protein sequence ID" value="WWC57711.1"/>
    <property type="molecule type" value="Genomic_DNA"/>
</dbReference>
<dbReference type="GO" id="GO:0046872">
    <property type="term" value="F:metal ion binding"/>
    <property type="evidence" value="ECO:0007669"/>
    <property type="project" value="UniProtKB-KW"/>
</dbReference>
<gene>
    <name evidence="9" type="ORF">I303_00247</name>
    <name evidence="10" type="ORF">I303_100245</name>
</gene>
<evidence type="ECO:0000313" key="10">
    <source>
        <dbReference type="EMBL" id="WWC57711.1"/>
    </source>
</evidence>
<accession>A0A1A6AEE0</accession>
<keyword evidence="4" id="KW-0223">Dioxygenase</keyword>
<evidence type="ECO:0000256" key="3">
    <source>
        <dbReference type="ARBA" id="ARBA00022723"/>
    </source>
</evidence>
<dbReference type="PANTHER" id="PTHR10696:SF25">
    <property type="entry name" value="OXIDOREDUCTASE AIM17-RELATED"/>
    <property type="match status" value="1"/>
</dbReference>
<dbReference type="InterPro" id="IPR050411">
    <property type="entry name" value="AlphaKG_dependent_hydroxylases"/>
</dbReference>
<dbReference type="GeneID" id="28963946"/>
<evidence type="ECO:0000256" key="2">
    <source>
        <dbReference type="ARBA" id="ARBA00008654"/>
    </source>
</evidence>
<dbReference type="Gene3D" id="3.60.130.10">
    <property type="entry name" value="Clavaminate synthase-like"/>
    <property type="match status" value="1"/>
</dbReference>
<dbReference type="Proteomes" id="UP000078595">
    <property type="component" value="Chromosome 1"/>
</dbReference>
<evidence type="ECO:0000313" key="9">
    <source>
        <dbReference type="EMBL" id="OBR88430.1"/>
    </source>
</evidence>
<dbReference type="SUPFAM" id="SSF51197">
    <property type="entry name" value="Clavaminate synthase-like"/>
    <property type="match status" value="1"/>
</dbReference>
<comment type="similarity">
    <text evidence="2">Belongs to the gamma-BBH/TMLD family.</text>
</comment>
<protein>
    <recommendedName>
        <fullName evidence="8">TauD/TfdA-like domain-containing protein</fullName>
    </recommendedName>
</protein>
<dbReference type="InterPro" id="IPR003819">
    <property type="entry name" value="TauD/TfdA-like"/>
</dbReference>
<evidence type="ECO:0000259" key="8">
    <source>
        <dbReference type="Pfam" id="PF02668"/>
    </source>
</evidence>
<evidence type="ECO:0000313" key="11">
    <source>
        <dbReference type="Proteomes" id="UP000078595"/>
    </source>
</evidence>
<proteinExistence type="inferred from homology"/>